<dbReference type="AlphaFoldDB" id="A0A8J8NPS7"/>
<sequence length="102" mass="12273">MTSRQKRALIIRQEYLFQGFKGAQDEEFLFYWHPFFIDSNSFQQDLGETYSKADSYSLHYRVLIQQVWEGLVSLLPRGKVRDKCNFLLIKARVTRRMQYQVV</sequence>
<keyword evidence="2" id="KW-1185">Reference proteome</keyword>
<comment type="caution">
    <text evidence="1">The sequence shown here is derived from an EMBL/GenBank/DDBJ whole genome shotgun (WGS) entry which is preliminary data.</text>
</comment>
<dbReference type="Proteomes" id="UP000785679">
    <property type="component" value="Unassembled WGS sequence"/>
</dbReference>
<reference evidence="1" key="1">
    <citation type="submission" date="2019-06" db="EMBL/GenBank/DDBJ databases">
        <authorList>
            <person name="Zheng W."/>
        </authorList>
    </citation>
    <scope>NUCLEOTIDE SEQUENCE</scope>
    <source>
        <strain evidence="1">QDHG01</strain>
    </source>
</reference>
<proteinExistence type="predicted"/>
<name>A0A8J8NPS7_HALGN</name>
<dbReference type="EMBL" id="RRYP01009158">
    <property type="protein sequence ID" value="TNV79261.1"/>
    <property type="molecule type" value="Genomic_DNA"/>
</dbReference>
<evidence type="ECO:0000313" key="2">
    <source>
        <dbReference type="Proteomes" id="UP000785679"/>
    </source>
</evidence>
<evidence type="ECO:0000313" key="1">
    <source>
        <dbReference type="EMBL" id="TNV79261.1"/>
    </source>
</evidence>
<organism evidence="1 2">
    <name type="scientific">Halteria grandinella</name>
    <dbReference type="NCBI Taxonomy" id="5974"/>
    <lineage>
        <taxon>Eukaryota</taxon>
        <taxon>Sar</taxon>
        <taxon>Alveolata</taxon>
        <taxon>Ciliophora</taxon>
        <taxon>Intramacronucleata</taxon>
        <taxon>Spirotrichea</taxon>
        <taxon>Stichotrichia</taxon>
        <taxon>Sporadotrichida</taxon>
        <taxon>Halteriidae</taxon>
        <taxon>Halteria</taxon>
    </lineage>
</organism>
<accession>A0A8J8NPS7</accession>
<protein>
    <submittedName>
        <fullName evidence="1">Uncharacterized protein</fullName>
    </submittedName>
</protein>
<gene>
    <name evidence="1" type="ORF">FGO68_gene15887</name>
</gene>